<organism evidence="3">
    <name type="scientific">Spirodela intermedia</name>
    <name type="common">Intermediate duckweed</name>
    <dbReference type="NCBI Taxonomy" id="51605"/>
    <lineage>
        <taxon>Eukaryota</taxon>
        <taxon>Viridiplantae</taxon>
        <taxon>Streptophyta</taxon>
        <taxon>Embryophyta</taxon>
        <taxon>Tracheophyta</taxon>
        <taxon>Spermatophyta</taxon>
        <taxon>Magnoliopsida</taxon>
        <taxon>Liliopsida</taxon>
        <taxon>Araceae</taxon>
        <taxon>Lemnoideae</taxon>
        <taxon>Spirodela</taxon>
    </lineage>
</organism>
<protein>
    <recommendedName>
        <fullName evidence="2">CCHC-type domain-containing protein</fullName>
    </recommendedName>
</protein>
<dbReference type="OrthoDB" id="8042871at2759"/>
<feature type="domain" description="CCHC-type" evidence="2">
    <location>
        <begin position="70"/>
        <end position="85"/>
    </location>
</feature>
<keyword evidence="1" id="KW-0863">Zinc-finger</keyword>
<evidence type="ECO:0000313" key="5">
    <source>
        <dbReference type="Proteomes" id="UP000663760"/>
    </source>
</evidence>
<proteinExistence type="predicted"/>
<dbReference type="GO" id="GO:0008270">
    <property type="term" value="F:zinc ion binding"/>
    <property type="evidence" value="ECO:0007669"/>
    <property type="project" value="UniProtKB-KW"/>
</dbReference>
<dbReference type="EMBL" id="LR746264">
    <property type="protein sequence ID" value="CAA7389507.1"/>
    <property type="molecule type" value="Genomic_DNA"/>
</dbReference>
<keyword evidence="5" id="KW-1185">Reference proteome</keyword>
<gene>
    <name evidence="3" type="ORF">SI7747_01001411</name>
    <name evidence="4" type="ORF">SI8410_01001539</name>
</gene>
<name>A0A7I8IDA0_SPIIN</name>
<keyword evidence="1" id="KW-0479">Metal-binding</keyword>
<dbReference type="GO" id="GO:0003676">
    <property type="term" value="F:nucleic acid binding"/>
    <property type="evidence" value="ECO:0007669"/>
    <property type="project" value="InterPro"/>
</dbReference>
<dbReference type="InterPro" id="IPR036875">
    <property type="entry name" value="Znf_CCHC_sf"/>
</dbReference>
<dbReference type="Proteomes" id="UP000663760">
    <property type="component" value="Chromosome 1"/>
</dbReference>
<dbReference type="InterPro" id="IPR001878">
    <property type="entry name" value="Znf_CCHC"/>
</dbReference>
<evidence type="ECO:0000259" key="2">
    <source>
        <dbReference type="PROSITE" id="PS50158"/>
    </source>
</evidence>
<dbReference type="Gene3D" id="4.10.60.10">
    <property type="entry name" value="Zinc finger, CCHC-type"/>
    <property type="match status" value="1"/>
</dbReference>
<dbReference type="AlphaFoldDB" id="A0A7I8IDA0"/>
<evidence type="ECO:0000313" key="4">
    <source>
        <dbReference type="EMBL" id="CAA7389507.1"/>
    </source>
</evidence>
<dbReference type="Pfam" id="PF14223">
    <property type="entry name" value="Retrotran_gag_2"/>
    <property type="match status" value="1"/>
</dbReference>
<sequence>MESDFSNENKVIILLVSLPDSYDHLVTTLLHGSTTPILEDVIDSLIEYYHRKKDVSEVHGEDLYLKNQTCHKCHEKGHLRRDCPKN</sequence>
<keyword evidence="1" id="KW-0862">Zinc</keyword>
<dbReference type="Pfam" id="PF00098">
    <property type="entry name" value="zf-CCHC"/>
    <property type="match status" value="1"/>
</dbReference>
<dbReference type="EMBL" id="LR743588">
    <property type="protein sequence ID" value="CAA2615049.1"/>
    <property type="molecule type" value="Genomic_DNA"/>
</dbReference>
<dbReference type="SUPFAM" id="SSF57756">
    <property type="entry name" value="Retrovirus zinc finger-like domains"/>
    <property type="match status" value="1"/>
</dbReference>
<evidence type="ECO:0000256" key="1">
    <source>
        <dbReference type="PROSITE-ProRule" id="PRU00047"/>
    </source>
</evidence>
<dbReference type="PROSITE" id="PS50158">
    <property type="entry name" value="ZF_CCHC"/>
    <property type="match status" value="1"/>
</dbReference>
<evidence type="ECO:0000313" key="3">
    <source>
        <dbReference type="EMBL" id="CAA2615049.1"/>
    </source>
</evidence>
<accession>A0A7I8IDA0</accession>
<reference evidence="3" key="1">
    <citation type="submission" date="2019-12" db="EMBL/GenBank/DDBJ databases">
        <authorList>
            <person name="Scholz U."/>
            <person name="Mascher M."/>
            <person name="Fiebig A."/>
        </authorList>
    </citation>
    <scope>NUCLEOTIDE SEQUENCE</scope>
</reference>
<dbReference type="SMART" id="SM00343">
    <property type="entry name" value="ZnF_C2HC"/>
    <property type="match status" value="1"/>
</dbReference>